<gene>
    <name evidence="1" type="ORF">VNI00_004679</name>
</gene>
<name>A0AAW0DKC4_9AGAR</name>
<protein>
    <recommendedName>
        <fullName evidence="3">NACHT domain-containing protein</fullName>
    </recommendedName>
</protein>
<evidence type="ECO:0000313" key="1">
    <source>
        <dbReference type="EMBL" id="KAK7051179.1"/>
    </source>
</evidence>
<proteinExistence type="predicted"/>
<dbReference type="PANTHER" id="PTHR10039">
    <property type="entry name" value="AMELOGENIN"/>
    <property type="match status" value="1"/>
</dbReference>
<reference evidence="1 2" key="1">
    <citation type="submission" date="2024-01" db="EMBL/GenBank/DDBJ databases">
        <title>A draft genome for a cacao thread blight-causing isolate of Paramarasmius palmivorus.</title>
        <authorList>
            <person name="Baruah I.K."/>
            <person name="Bukari Y."/>
            <person name="Amoako-Attah I."/>
            <person name="Meinhardt L.W."/>
            <person name="Bailey B.A."/>
            <person name="Cohen S.P."/>
        </authorList>
    </citation>
    <scope>NUCLEOTIDE SEQUENCE [LARGE SCALE GENOMIC DNA]</scope>
    <source>
        <strain evidence="1 2">GH-12</strain>
    </source>
</reference>
<evidence type="ECO:0008006" key="3">
    <source>
        <dbReference type="Google" id="ProtNLM"/>
    </source>
</evidence>
<sequence length="539" mass="61702">MEVIERSPHIAQNTDLNTQVEELLINPLQGLSDEIAKEGRIVILVDGIDECSRSDQVDANFRGQLLEMFANNTFALLPFLRFVLASRPEEDIVAYLRNLSHIHHFPLDHTSLETRQDIHYFLTKSFDQHPPFRILNSSSKHSAIELLADRASGLFIWAAAVVMFIAENVMERLDLFTQEQPPKDPLYALTILYQTALNSFVIRHGDEDIRENICIALGLIITSSSIPSVQVLHNLVKYVYPKKEAGILGAFQKLQSLVIITQREGAYQLLHKSFDDFLSSKDQAGHWYINTEKYKAILYEAMITCTMDHLDKANKELPEALSSDLYLYAIEGPWYGADEDLSLYQSLQQKLERFLLGYVKRGQAAQRVFGKRCHLQAEKLQHDSEFMQKAWLGASWLQSFPYDFKIGVKDFFNIMLYDAALAGKVTKTNADDQHAFEWEVDNIYMSVFVQMAGGSNVYEEIVAELDKNPIPPVVLLSAEMEMPIKIVSGGRIRMDTRSVSLGKEASTKEFIEWGYKLDEWIPIAEYQIPIAEYQIRDRW</sequence>
<dbReference type="PANTHER" id="PTHR10039:SF14">
    <property type="entry name" value="NACHT DOMAIN-CONTAINING PROTEIN"/>
    <property type="match status" value="1"/>
</dbReference>
<accession>A0AAW0DKC4</accession>
<evidence type="ECO:0000313" key="2">
    <source>
        <dbReference type="Proteomes" id="UP001383192"/>
    </source>
</evidence>
<organism evidence="1 2">
    <name type="scientific">Paramarasmius palmivorus</name>
    <dbReference type="NCBI Taxonomy" id="297713"/>
    <lineage>
        <taxon>Eukaryota</taxon>
        <taxon>Fungi</taxon>
        <taxon>Dikarya</taxon>
        <taxon>Basidiomycota</taxon>
        <taxon>Agaricomycotina</taxon>
        <taxon>Agaricomycetes</taxon>
        <taxon>Agaricomycetidae</taxon>
        <taxon>Agaricales</taxon>
        <taxon>Marasmiineae</taxon>
        <taxon>Marasmiaceae</taxon>
        <taxon>Paramarasmius</taxon>
    </lineage>
</organism>
<dbReference type="EMBL" id="JAYKXP010000013">
    <property type="protein sequence ID" value="KAK7051179.1"/>
    <property type="molecule type" value="Genomic_DNA"/>
</dbReference>
<dbReference type="AlphaFoldDB" id="A0AAW0DKC4"/>
<dbReference type="Proteomes" id="UP001383192">
    <property type="component" value="Unassembled WGS sequence"/>
</dbReference>
<keyword evidence="2" id="KW-1185">Reference proteome</keyword>
<comment type="caution">
    <text evidence="1">The sequence shown here is derived from an EMBL/GenBank/DDBJ whole genome shotgun (WGS) entry which is preliminary data.</text>
</comment>